<protein>
    <submittedName>
        <fullName evidence="2">Uncharacterized protein</fullName>
    </submittedName>
</protein>
<dbReference type="Proteomes" id="UP000243197">
    <property type="component" value="Chromosome"/>
</dbReference>
<proteinExistence type="predicted"/>
<keyword evidence="1" id="KW-0472">Membrane</keyword>
<feature type="transmembrane region" description="Helical" evidence="1">
    <location>
        <begin position="16"/>
        <end position="33"/>
    </location>
</feature>
<keyword evidence="3" id="KW-1185">Reference proteome</keyword>
<dbReference type="EMBL" id="AP014564">
    <property type="protein sequence ID" value="BAV95353.1"/>
    <property type="molecule type" value="Genomic_DNA"/>
</dbReference>
<dbReference type="AlphaFoldDB" id="A0A1J1DZN0"/>
<keyword evidence="1" id="KW-1133">Transmembrane helix</keyword>
<dbReference type="KEGG" id="ise:JBKA6_1340"/>
<evidence type="ECO:0000256" key="1">
    <source>
        <dbReference type="SAM" id="Phobius"/>
    </source>
</evidence>
<reference evidence="2 3" key="1">
    <citation type="submission" date="2014-03" db="EMBL/GenBank/DDBJ databases">
        <title>complete genome sequence of Flavobacteriaceae bacterium JBKA-6.</title>
        <authorList>
            <person name="Takano T."/>
            <person name="Nakamura Y."/>
            <person name="Takuma S."/>
            <person name="Yasuike M."/>
            <person name="Matsuyama T."/>
            <person name="Sakai T."/>
            <person name="Fujiwara A."/>
            <person name="Kimoto K."/>
            <person name="Fukuda Y."/>
            <person name="Kondo H."/>
            <person name="Hirono I."/>
            <person name="Nakayasu C."/>
        </authorList>
    </citation>
    <scope>NUCLEOTIDE SEQUENCE [LARGE SCALE GENOMIC DNA]</scope>
    <source>
        <strain evidence="2 3">JBKA-6</strain>
    </source>
</reference>
<organism evidence="2 3">
    <name type="scientific">Ichthyobacterium seriolicida</name>
    <dbReference type="NCBI Taxonomy" id="242600"/>
    <lineage>
        <taxon>Bacteria</taxon>
        <taxon>Pseudomonadati</taxon>
        <taxon>Bacteroidota</taxon>
        <taxon>Flavobacteriia</taxon>
        <taxon>Flavobacteriales</taxon>
        <taxon>Ichthyobacteriaceae</taxon>
        <taxon>Ichthyobacterium</taxon>
    </lineage>
</organism>
<evidence type="ECO:0000313" key="3">
    <source>
        <dbReference type="Proteomes" id="UP000243197"/>
    </source>
</evidence>
<accession>A0A1J1DZN0</accession>
<gene>
    <name evidence="2" type="ORF">JBKA6_1340</name>
</gene>
<evidence type="ECO:0000313" key="2">
    <source>
        <dbReference type="EMBL" id="BAV95353.1"/>
    </source>
</evidence>
<name>A0A1J1DZN0_9FLAO</name>
<keyword evidence="1" id="KW-0812">Transmembrane</keyword>
<sequence>MIKTSHFFSIIEYTESVLSFTLDMIAALILYLLKRSFKTFSTFEISILSNKRCLSFSNTDILVDVLPISTTRFKRLFSSM</sequence>